<dbReference type="PANTHER" id="PTHR43179">
    <property type="entry name" value="RHAMNOSYLTRANSFERASE WBBL"/>
    <property type="match status" value="1"/>
</dbReference>
<evidence type="ECO:0000313" key="3">
    <source>
        <dbReference type="Proteomes" id="UP000292884"/>
    </source>
</evidence>
<comment type="caution">
    <text evidence="2">The sequence shown here is derived from an EMBL/GenBank/DDBJ whole genome shotgun (WGS) entry which is preliminary data.</text>
</comment>
<dbReference type="SUPFAM" id="SSF53448">
    <property type="entry name" value="Nucleotide-diphospho-sugar transferases"/>
    <property type="match status" value="1"/>
</dbReference>
<name>A0A4R0N345_9SPHI</name>
<sequence length="329" mass="38492">MQPIDLSIIIVTFNTEEVSLACIKSIYNSTVNYSFEVILVDNHSVDHTVNRVKEEFSEVILIESAVNLGFAKGVNLGIKNAKGKYLLLLNSDTLLYQDTLEILMHTAVSQNHSILGPTLLNRNHTIQRSWFDFPSTIKIFLRLTNMSIVLFKLVNNPFFRWLFFWKKPAFLLEADHVVNMDYLSFACILLKREIIEKVGMLDEEMVFYHEDCEFALRTAKENYTFVYCSGAKVIHFGGTSSVNNPVFSFESDIKGLLHLYKKHYSQSTFAMLKTTITLALRFRVFLWKFGYFRRIHKFLIYEDQKEQVPQHQDLLFKYKELIKKVKSYR</sequence>
<dbReference type="Gene3D" id="3.90.550.10">
    <property type="entry name" value="Spore Coat Polysaccharide Biosynthesis Protein SpsA, Chain A"/>
    <property type="match status" value="1"/>
</dbReference>
<keyword evidence="2" id="KW-0808">Transferase</keyword>
<accession>A0A4R0N345</accession>
<dbReference type="PANTHER" id="PTHR43179:SF7">
    <property type="entry name" value="RHAMNOSYLTRANSFERASE WBBL"/>
    <property type="match status" value="1"/>
</dbReference>
<dbReference type="Pfam" id="PF00535">
    <property type="entry name" value="Glycos_transf_2"/>
    <property type="match status" value="1"/>
</dbReference>
<reference evidence="2 3" key="1">
    <citation type="submission" date="2019-02" db="EMBL/GenBank/DDBJ databases">
        <title>Pedobacter sp. RP-1-13 sp. nov., isolated from Arctic soil.</title>
        <authorList>
            <person name="Dahal R.H."/>
        </authorList>
    </citation>
    <scope>NUCLEOTIDE SEQUENCE [LARGE SCALE GENOMIC DNA]</scope>
    <source>
        <strain evidence="2 3">RP-1-13</strain>
    </source>
</reference>
<proteinExistence type="predicted"/>
<dbReference type="InterPro" id="IPR001173">
    <property type="entry name" value="Glyco_trans_2-like"/>
</dbReference>
<evidence type="ECO:0000313" key="2">
    <source>
        <dbReference type="EMBL" id="TCC94165.1"/>
    </source>
</evidence>
<evidence type="ECO:0000259" key="1">
    <source>
        <dbReference type="Pfam" id="PF00535"/>
    </source>
</evidence>
<protein>
    <submittedName>
        <fullName evidence="2">Glycosyltransferase family 2 protein</fullName>
    </submittedName>
</protein>
<dbReference type="GO" id="GO:0016740">
    <property type="term" value="F:transferase activity"/>
    <property type="evidence" value="ECO:0007669"/>
    <property type="project" value="UniProtKB-KW"/>
</dbReference>
<dbReference type="InterPro" id="IPR029044">
    <property type="entry name" value="Nucleotide-diphossugar_trans"/>
</dbReference>
<dbReference type="Proteomes" id="UP000292884">
    <property type="component" value="Unassembled WGS sequence"/>
</dbReference>
<gene>
    <name evidence="2" type="ORF">EZ428_05140</name>
</gene>
<organism evidence="2 3">
    <name type="scientific">Pedobacter frigiditerrae</name>
    <dbReference type="NCBI Taxonomy" id="2530452"/>
    <lineage>
        <taxon>Bacteria</taxon>
        <taxon>Pseudomonadati</taxon>
        <taxon>Bacteroidota</taxon>
        <taxon>Sphingobacteriia</taxon>
        <taxon>Sphingobacteriales</taxon>
        <taxon>Sphingobacteriaceae</taxon>
        <taxon>Pedobacter</taxon>
    </lineage>
</organism>
<dbReference type="OrthoDB" id="6836202at2"/>
<keyword evidence="3" id="KW-1185">Reference proteome</keyword>
<dbReference type="AlphaFoldDB" id="A0A4R0N345"/>
<feature type="domain" description="Glycosyltransferase 2-like" evidence="1">
    <location>
        <begin position="7"/>
        <end position="132"/>
    </location>
</feature>
<dbReference type="RefSeq" id="WP_131552026.1">
    <property type="nucleotide sequence ID" value="NZ_SJSK01000001.1"/>
</dbReference>
<dbReference type="EMBL" id="SJSK01000001">
    <property type="protein sequence ID" value="TCC94165.1"/>
    <property type="molecule type" value="Genomic_DNA"/>
</dbReference>